<accession>A0A660KZD8</accession>
<dbReference type="PANTHER" id="PTHR43244">
    <property type="match status" value="1"/>
</dbReference>
<keyword evidence="1" id="KW-0560">Oxidoreductase</keyword>
<feature type="domain" description="Luciferase-like" evidence="2">
    <location>
        <begin position="16"/>
        <end position="298"/>
    </location>
</feature>
<dbReference type="CDD" id="cd01097">
    <property type="entry name" value="Tetrahydromethanopterin_reductase"/>
    <property type="match status" value="1"/>
</dbReference>
<name>A0A660KZD8_9ACTN</name>
<sequence>MTTATAGVAFTPFETRVETMMRLAWQADALGLDRIGVAEAWSHDATIVLAEMAAQTTRVGLGTGVLSVWSRTPATIALAAVGLQRASGGRFSLGLGAGSPPLTEGLHGLRWERPIARLRDTLTAVRALLEGERLPRPASDARPLRLGVLPDAPVPIALAALSDASIRLAGELADEWAPFLWARSRLEDGVALLEQGAARATRPRTPRVAVAVPVALGVDEAAARRAAAWWLSTYVTRMGPIYPRLLARFSSPETVAALQATPEELPADAEALAREVTLLGTYDEVPELVAAWREAGADSVQLVLPPGRPEAELAEVVAAAAAPERVAAVASAPGMREGR</sequence>
<dbReference type="Pfam" id="PF00296">
    <property type="entry name" value="Bac_luciferase"/>
    <property type="match status" value="1"/>
</dbReference>
<gene>
    <name evidence="3" type="ORF">C8N24_4050</name>
</gene>
<evidence type="ECO:0000313" key="3">
    <source>
        <dbReference type="EMBL" id="RKQ86042.1"/>
    </source>
</evidence>
<dbReference type="Gene3D" id="3.20.20.30">
    <property type="entry name" value="Luciferase-like domain"/>
    <property type="match status" value="1"/>
</dbReference>
<dbReference type="PANTHER" id="PTHR43244:SF1">
    <property type="entry name" value="5,10-METHYLENETETRAHYDROMETHANOPTERIN REDUCTASE"/>
    <property type="match status" value="1"/>
</dbReference>
<evidence type="ECO:0000313" key="4">
    <source>
        <dbReference type="Proteomes" id="UP000278962"/>
    </source>
</evidence>
<dbReference type="AlphaFoldDB" id="A0A660KZD8"/>
<dbReference type="Proteomes" id="UP000278962">
    <property type="component" value="Unassembled WGS sequence"/>
</dbReference>
<proteinExistence type="predicted"/>
<evidence type="ECO:0000259" key="2">
    <source>
        <dbReference type="Pfam" id="PF00296"/>
    </source>
</evidence>
<dbReference type="GO" id="GO:0004497">
    <property type="term" value="F:monooxygenase activity"/>
    <property type="evidence" value="ECO:0007669"/>
    <property type="project" value="UniProtKB-KW"/>
</dbReference>
<comment type="caution">
    <text evidence="3">The sequence shown here is derived from an EMBL/GenBank/DDBJ whole genome shotgun (WGS) entry which is preliminary data.</text>
</comment>
<keyword evidence="3" id="KW-0503">Monooxygenase</keyword>
<reference evidence="3 4" key="1">
    <citation type="submission" date="2018-10" db="EMBL/GenBank/DDBJ databases">
        <title>Genomic Encyclopedia of Archaeal and Bacterial Type Strains, Phase II (KMG-II): from individual species to whole genera.</title>
        <authorList>
            <person name="Goeker M."/>
        </authorList>
    </citation>
    <scope>NUCLEOTIDE SEQUENCE [LARGE SCALE GENOMIC DNA]</scope>
    <source>
        <strain evidence="3 4">DSM 14954</strain>
    </source>
</reference>
<organism evidence="3 4">
    <name type="scientific">Solirubrobacter pauli</name>
    <dbReference type="NCBI Taxonomy" id="166793"/>
    <lineage>
        <taxon>Bacteria</taxon>
        <taxon>Bacillati</taxon>
        <taxon>Actinomycetota</taxon>
        <taxon>Thermoleophilia</taxon>
        <taxon>Solirubrobacterales</taxon>
        <taxon>Solirubrobacteraceae</taxon>
        <taxon>Solirubrobacter</taxon>
    </lineage>
</organism>
<dbReference type="GO" id="GO:0016705">
    <property type="term" value="F:oxidoreductase activity, acting on paired donors, with incorporation or reduction of molecular oxygen"/>
    <property type="evidence" value="ECO:0007669"/>
    <property type="project" value="InterPro"/>
</dbReference>
<keyword evidence="4" id="KW-1185">Reference proteome</keyword>
<dbReference type="SUPFAM" id="SSF51679">
    <property type="entry name" value="Bacterial luciferase-like"/>
    <property type="match status" value="1"/>
</dbReference>
<dbReference type="InterPro" id="IPR036661">
    <property type="entry name" value="Luciferase-like_sf"/>
</dbReference>
<evidence type="ECO:0000256" key="1">
    <source>
        <dbReference type="ARBA" id="ARBA00023002"/>
    </source>
</evidence>
<dbReference type="InterPro" id="IPR050564">
    <property type="entry name" value="F420-G6PD/mer"/>
</dbReference>
<dbReference type="RefSeq" id="WP_170179249.1">
    <property type="nucleotide sequence ID" value="NZ_RBIL01000002.1"/>
</dbReference>
<dbReference type="EMBL" id="RBIL01000002">
    <property type="protein sequence ID" value="RKQ86042.1"/>
    <property type="molecule type" value="Genomic_DNA"/>
</dbReference>
<dbReference type="InterPro" id="IPR011251">
    <property type="entry name" value="Luciferase-like_dom"/>
</dbReference>
<protein>
    <submittedName>
        <fullName evidence="3">Alkanesulfonate monooxygenase SsuD/methylene tetrahydromethanopterin reductase-like flavin-dependent oxidoreductase (Luciferase family)</fullName>
    </submittedName>
</protein>